<dbReference type="PANTHER" id="PTHR35789">
    <property type="entry name" value="SPORE GERMINATION PROTEIN B3"/>
    <property type="match status" value="1"/>
</dbReference>
<dbReference type="Pfam" id="PF05504">
    <property type="entry name" value="Spore_GerAC"/>
    <property type="match status" value="1"/>
</dbReference>
<dbReference type="OrthoDB" id="2380468at2"/>
<dbReference type="GO" id="GO:0009847">
    <property type="term" value="P:spore germination"/>
    <property type="evidence" value="ECO:0007669"/>
    <property type="project" value="InterPro"/>
</dbReference>
<sequence length="384" mass="44460">MKKKIITIFMLVLIFLSGCWDVKEPERMFYIYGLGVDYKDGKYDIYAQIVDFTNIAKSEQPNIDAVQATVGHASGKTMDEALFELYHSMDQMLFWGDLTYLVLTEEVLKNGHANEIINTFVRYRETRYKTWVYGTKDSVKEIMLITPILNRSMSLSKISDPMNSYEQESLVEPINFRKMIIRLNEPSYEVSIPLVSIIENWETEKRTEKATSINGVAVISPNELKGFFTGKKVRGLQWMTKETKRGEITVKLDSNKDSYLTVALDKIKLKVTSDAGNDKVKFDIDIKMDVTVSGFQENLTESEIRTAVEKEVTKEIEETYMEALKKDIDIYRLSEYLYRYNIKKWKEVQKDGKVDLDKDSIRTIKINISKVNSGRKSFKKTISD</sequence>
<feature type="domain" description="Spore germination protein N-terminal" evidence="9">
    <location>
        <begin position="21"/>
        <end position="197"/>
    </location>
</feature>
<comment type="subcellular location">
    <subcellularLocation>
        <location evidence="1">Membrane</location>
        <topology evidence="1">Lipid-anchor</topology>
    </subcellularLocation>
</comment>
<dbReference type="PANTHER" id="PTHR35789:SF1">
    <property type="entry name" value="SPORE GERMINATION PROTEIN B3"/>
    <property type="match status" value="1"/>
</dbReference>
<keyword evidence="5" id="KW-0472">Membrane</keyword>
<evidence type="ECO:0000256" key="1">
    <source>
        <dbReference type="ARBA" id="ARBA00004635"/>
    </source>
</evidence>
<protein>
    <submittedName>
        <fullName evidence="10">Ger(X)C family spore germination protein</fullName>
    </submittedName>
</protein>
<evidence type="ECO:0000256" key="6">
    <source>
        <dbReference type="ARBA" id="ARBA00023139"/>
    </source>
</evidence>
<dbReference type="Pfam" id="PF25198">
    <property type="entry name" value="Spore_GerAC_N"/>
    <property type="match status" value="1"/>
</dbReference>
<dbReference type="RefSeq" id="WP_151701640.1">
    <property type="nucleotide sequence ID" value="NZ_CP031223.1"/>
</dbReference>
<keyword evidence="7" id="KW-0449">Lipoprotein</keyword>
<accession>A0A5J6STI3</accession>
<keyword evidence="3" id="KW-0309">Germination</keyword>
<evidence type="ECO:0000256" key="5">
    <source>
        <dbReference type="ARBA" id="ARBA00023136"/>
    </source>
</evidence>
<evidence type="ECO:0000259" key="8">
    <source>
        <dbReference type="Pfam" id="PF05504"/>
    </source>
</evidence>
<evidence type="ECO:0000259" key="9">
    <source>
        <dbReference type="Pfam" id="PF25198"/>
    </source>
</evidence>
<evidence type="ECO:0000256" key="3">
    <source>
        <dbReference type="ARBA" id="ARBA00022544"/>
    </source>
</evidence>
<keyword evidence="4" id="KW-0732">Signal</keyword>
<dbReference type="InterPro" id="IPR046953">
    <property type="entry name" value="Spore_GerAC-like_C"/>
</dbReference>
<proteinExistence type="inferred from homology"/>
<dbReference type="EMBL" id="CP031223">
    <property type="protein sequence ID" value="QFG00763.1"/>
    <property type="molecule type" value="Genomic_DNA"/>
</dbReference>
<dbReference type="PROSITE" id="PS51257">
    <property type="entry name" value="PROKAR_LIPOPROTEIN"/>
    <property type="match status" value="1"/>
</dbReference>
<evidence type="ECO:0000256" key="4">
    <source>
        <dbReference type="ARBA" id="ARBA00022729"/>
    </source>
</evidence>
<reference evidence="10 11" key="1">
    <citation type="submission" date="2018-07" db="EMBL/GenBank/DDBJ databases">
        <title>Complete genome sequence of Psychrobacillus sp. PB01, isolated from iceberg, and comparative genome analysis of Psychrobacillus strains.</title>
        <authorList>
            <person name="Lee P.C."/>
        </authorList>
    </citation>
    <scope>NUCLEOTIDE SEQUENCE [LARGE SCALE GENOMIC DNA]</scope>
    <source>
        <strain evidence="10 11">PB01</strain>
    </source>
</reference>
<name>A0A5J6STI3_9BACI</name>
<evidence type="ECO:0000313" key="10">
    <source>
        <dbReference type="EMBL" id="QFG00763.1"/>
    </source>
</evidence>
<feature type="domain" description="Spore germination GerAC-like C-terminal" evidence="8">
    <location>
        <begin position="214"/>
        <end position="351"/>
    </location>
</feature>
<dbReference type="KEGG" id="psyo:PB01_19255"/>
<dbReference type="Gene3D" id="3.30.300.210">
    <property type="entry name" value="Nutrient germinant receptor protein C, domain 3"/>
    <property type="match status" value="1"/>
</dbReference>
<dbReference type="InterPro" id="IPR057336">
    <property type="entry name" value="GerAC_N"/>
</dbReference>
<evidence type="ECO:0000256" key="2">
    <source>
        <dbReference type="ARBA" id="ARBA00007886"/>
    </source>
</evidence>
<comment type="similarity">
    <text evidence="2">Belongs to the GerABKC lipoprotein family.</text>
</comment>
<dbReference type="InterPro" id="IPR038501">
    <property type="entry name" value="Spore_GerAC_C_sf"/>
</dbReference>
<organism evidence="10 11">
    <name type="scientific">Psychrobacillus glaciei</name>
    <dbReference type="NCBI Taxonomy" id="2283160"/>
    <lineage>
        <taxon>Bacteria</taxon>
        <taxon>Bacillati</taxon>
        <taxon>Bacillota</taxon>
        <taxon>Bacilli</taxon>
        <taxon>Bacillales</taxon>
        <taxon>Bacillaceae</taxon>
        <taxon>Psychrobacillus</taxon>
    </lineage>
</organism>
<dbReference type="GO" id="GO:0016020">
    <property type="term" value="C:membrane"/>
    <property type="evidence" value="ECO:0007669"/>
    <property type="project" value="UniProtKB-SubCell"/>
</dbReference>
<gene>
    <name evidence="10" type="ORF">PB01_19255</name>
</gene>
<evidence type="ECO:0000256" key="7">
    <source>
        <dbReference type="ARBA" id="ARBA00023288"/>
    </source>
</evidence>
<evidence type="ECO:0000313" key="11">
    <source>
        <dbReference type="Proteomes" id="UP000325517"/>
    </source>
</evidence>
<dbReference type="InterPro" id="IPR008844">
    <property type="entry name" value="Spore_GerAC-like"/>
</dbReference>
<keyword evidence="6" id="KW-0564">Palmitate</keyword>
<dbReference type="NCBIfam" id="TIGR02887">
    <property type="entry name" value="spore_ger_x_C"/>
    <property type="match status" value="1"/>
</dbReference>
<keyword evidence="11" id="KW-1185">Reference proteome</keyword>
<dbReference type="Proteomes" id="UP000325517">
    <property type="component" value="Chromosome"/>
</dbReference>
<dbReference type="AlphaFoldDB" id="A0A5J6STI3"/>